<reference evidence="2" key="1">
    <citation type="journal article" date="2019" name="Int. J. Syst. Evol. Microbiol.">
        <title>The Global Catalogue of Microorganisms (GCM) 10K type strain sequencing project: providing services to taxonomists for standard genome sequencing and annotation.</title>
        <authorList>
            <consortium name="The Broad Institute Genomics Platform"/>
            <consortium name="The Broad Institute Genome Sequencing Center for Infectious Disease"/>
            <person name="Wu L."/>
            <person name="Ma J."/>
        </authorList>
    </citation>
    <scope>NUCLEOTIDE SEQUENCE [LARGE SCALE GENOMIC DNA]</scope>
    <source>
        <strain evidence="2">CGMCC 4.7608</strain>
    </source>
</reference>
<accession>A0ABV8ZUE8</accession>
<sequence>MSHTNKEVSISILRELLNSTTPARDVVHRHGCSYRGFFQSKKAFAGAIPFESGLARDALRTFELAPEVTMIVPEPFAFHYEMDGLIRHYTPDYLLFLRDGRRAVVEVKWQAEADQPANQLRFDAIGRQIARANAMFAVLTERQLRDPVLQKNMSLIESHKHLQLSTDIISKILSSLRHGDQLLGQLTDSIGCQNLVLAAIGQGILAIDLRRPLTNETKIRRV</sequence>
<keyword evidence="2" id="KW-1185">Reference proteome</keyword>
<protein>
    <recommendedName>
        <fullName evidence="3">TnsA endonuclease N-terminal domain-containing protein</fullName>
    </recommendedName>
</protein>
<comment type="caution">
    <text evidence="1">The sequence shown here is derived from an EMBL/GenBank/DDBJ whole genome shotgun (WGS) entry which is preliminary data.</text>
</comment>
<organism evidence="1 2">
    <name type="scientific">Chromobacterium aquaticum</name>
    <dbReference type="NCBI Taxonomy" id="467180"/>
    <lineage>
        <taxon>Bacteria</taxon>
        <taxon>Pseudomonadati</taxon>
        <taxon>Pseudomonadota</taxon>
        <taxon>Betaproteobacteria</taxon>
        <taxon>Neisseriales</taxon>
        <taxon>Chromobacteriaceae</taxon>
        <taxon>Chromobacterium</taxon>
    </lineage>
</organism>
<dbReference type="EMBL" id="JBHSEK010000007">
    <property type="protein sequence ID" value="MFC4490461.1"/>
    <property type="molecule type" value="Genomic_DNA"/>
</dbReference>
<evidence type="ECO:0000313" key="1">
    <source>
        <dbReference type="EMBL" id="MFC4490461.1"/>
    </source>
</evidence>
<gene>
    <name evidence="1" type="ORF">ACFO0R_12625</name>
</gene>
<dbReference type="RefSeq" id="WP_231464331.1">
    <property type="nucleotide sequence ID" value="NZ_JAJOHW010000132.1"/>
</dbReference>
<dbReference type="Proteomes" id="UP001595999">
    <property type="component" value="Unassembled WGS sequence"/>
</dbReference>
<evidence type="ECO:0008006" key="3">
    <source>
        <dbReference type="Google" id="ProtNLM"/>
    </source>
</evidence>
<name>A0ABV8ZUE8_9NEIS</name>
<evidence type="ECO:0000313" key="2">
    <source>
        <dbReference type="Proteomes" id="UP001595999"/>
    </source>
</evidence>
<proteinExistence type="predicted"/>